<dbReference type="GO" id="GO:0019902">
    <property type="term" value="F:phosphatase binding"/>
    <property type="evidence" value="ECO:0007669"/>
    <property type="project" value="TreeGrafter"/>
</dbReference>
<keyword evidence="1" id="KW-0175">Coiled coil</keyword>
<dbReference type="InterPro" id="IPR052270">
    <property type="entry name" value="CACF_protein"/>
</dbReference>
<evidence type="ECO:0000256" key="1">
    <source>
        <dbReference type="SAM" id="Coils"/>
    </source>
</evidence>
<evidence type="ECO:0000313" key="4">
    <source>
        <dbReference type="Proteomes" id="UP000028990"/>
    </source>
</evidence>
<accession>A0A091CVK6</accession>
<feature type="region of interest" description="Disordered" evidence="2">
    <location>
        <begin position="849"/>
        <end position="877"/>
    </location>
</feature>
<dbReference type="STRING" id="885580.ENSFDAP00000009197"/>
<evidence type="ECO:0000313" key="3">
    <source>
        <dbReference type="EMBL" id="KFO23669.1"/>
    </source>
</evidence>
<dbReference type="eggNOG" id="KOG4775">
    <property type="taxonomic scope" value="Eukaryota"/>
</dbReference>
<protein>
    <submittedName>
        <fullName evidence="3">Protein SFI1 like protein</fullName>
    </submittedName>
</protein>
<organism evidence="3 4">
    <name type="scientific">Fukomys damarensis</name>
    <name type="common">Damaraland mole rat</name>
    <name type="synonym">Cryptomys damarensis</name>
    <dbReference type="NCBI Taxonomy" id="885580"/>
    <lineage>
        <taxon>Eukaryota</taxon>
        <taxon>Metazoa</taxon>
        <taxon>Chordata</taxon>
        <taxon>Craniata</taxon>
        <taxon>Vertebrata</taxon>
        <taxon>Euteleostomi</taxon>
        <taxon>Mammalia</taxon>
        <taxon>Eutheria</taxon>
        <taxon>Euarchontoglires</taxon>
        <taxon>Glires</taxon>
        <taxon>Rodentia</taxon>
        <taxon>Hystricomorpha</taxon>
        <taxon>Bathyergidae</taxon>
        <taxon>Fukomys</taxon>
    </lineage>
</organism>
<feature type="coiled-coil region" evidence="1">
    <location>
        <begin position="1050"/>
        <end position="1077"/>
    </location>
</feature>
<gene>
    <name evidence="3" type="ORF">H920_14873</name>
</gene>
<evidence type="ECO:0000256" key="2">
    <source>
        <dbReference type="SAM" id="MobiDB-lite"/>
    </source>
</evidence>
<dbReference type="PANTHER" id="PTHR22028:SF4">
    <property type="entry name" value="PROTEIN SFI1 HOMOLOG"/>
    <property type="match status" value="1"/>
</dbReference>
<dbReference type="AlphaFoldDB" id="A0A091CVK6"/>
<reference evidence="3 4" key="1">
    <citation type="submission" date="2013-11" db="EMBL/GenBank/DDBJ databases">
        <title>The Damaraland mole rat (Fukomys damarensis) genome and evolution of African mole rats.</title>
        <authorList>
            <person name="Gladyshev V.N."/>
            <person name="Fang X."/>
        </authorList>
    </citation>
    <scope>NUCLEOTIDE SEQUENCE [LARGE SCALE GENOMIC DNA]</scope>
    <source>
        <tissue evidence="3">Liver</tissue>
    </source>
</reference>
<dbReference type="Proteomes" id="UP000028990">
    <property type="component" value="Unassembled WGS sequence"/>
</dbReference>
<feature type="non-terminal residue" evidence="3">
    <location>
        <position position="1"/>
    </location>
</feature>
<keyword evidence="4" id="KW-1185">Reference proteome</keyword>
<dbReference type="EMBL" id="KN123755">
    <property type="protein sequence ID" value="KFO23669.1"/>
    <property type="molecule type" value="Genomic_DNA"/>
</dbReference>
<name>A0A091CVK6_FUKDA</name>
<proteinExistence type="predicted"/>
<sequence length="1100" mass="130516">RFYYEQKILRKVFERWREEWWVSHREWKLRVRADCHHRYYLYNVVFQSWKACVHWRQEMRNKRMKAEDHDAKQKIRQAWKSWLIYVAVRRTKFQMQTSALEFRQQNILRTWWNKWRQQLGRARMNHAFCATAVKHRALGLQLQAWSRWKEQLLLSQREKWKVVLAVRHHQWWQKRKSLRAWLEYLNVNRIRRQQNGLNFLADVSLCSEETAQREVAERHHRHSLLIYCFRALKDNVTQVHLQQIRRNLAHRQHDMMLLHRFWNCWQSRIEQREEKEQLPSLNTAWDHYRITLLHKCMKLWLHYTQKRRYKQLLRVRADGHFRQRALPAAFHTWSRLWRWHQRDSALDARAVCFHREMMEKQVFAVWRQKMFQHRENRLAERIAVLQAEQQLLRGSWSSWRQRAAARHQEREWEAVARAQHHHRQLRDAFCVWRERAEGLRAERMSRLQAARFHSAQLLCWAWSRWRERLALREAERQKLMRADLHSQRSVLQRALQKWLAYQGRVWSVLQEVTVRESQHNRQLMRWALHRWRKNAMARADEARKSSQARAHYRRTLYSKVLVQWREVASVQIHYRQREACALREARKVLARGCLRTWFRRWRDCSQRAAQQKALLEGAAWHHHRHLLRAAMAQWKTHHLGCVRKRILQTQGTRLLARRLSWACFQRWRRQLVAKRQEQQCTARALWFWAFSLQAKAWAAWLGFVLERRRKKVRLEQAVQAYQQQLLQEGATRLLRFTANVKAFRQQLQARQQVQAAERLHRAVQRCAELWKQKVLGPGRESQPLAPFAPSRRVTFDGPLLDLVAAGAGDATLETRRPQARQPRAALGSLALAAGEPQLLELSARSARKQPRCPHFLLEPTPSQRPEKPQEQGQAGSSLTRSFLTGALPNAPGLKLPSVTGQGPELLPPSSFTTLRAGAAAAAWMSAQPTTLGPKPKAPPALTCGPDPPLLLPEDFTGTRARPDLGCDAAVKYLGPQKAALSPVLHLGLETHPGSRGEDGHTTGHMDLEAELEGIQQQLQHYQTTRQNLWSCRRQASSLRKWLELSQEEPRAEDRDAERQMQKELEEVELQIEQLATELQAQRQPVHACIARIRALRGALC</sequence>
<dbReference type="PANTHER" id="PTHR22028">
    <property type="entry name" value="SFI1 SPINDLE BODY DOMAIN-CONTAINING PROTEIN-RELATED"/>
    <property type="match status" value="1"/>
</dbReference>